<dbReference type="OMA" id="PREANCL"/>
<organism evidence="3 4">
    <name type="scientific">Punctularia strigosozonata (strain HHB-11173)</name>
    <name type="common">White-rot fungus</name>
    <dbReference type="NCBI Taxonomy" id="741275"/>
    <lineage>
        <taxon>Eukaryota</taxon>
        <taxon>Fungi</taxon>
        <taxon>Dikarya</taxon>
        <taxon>Basidiomycota</taxon>
        <taxon>Agaricomycotina</taxon>
        <taxon>Agaricomycetes</taxon>
        <taxon>Corticiales</taxon>
        <taxon>Punctulariaceae</taxon>
        <taxon>Punctularia</taxon>
    </lineage>
</organism>
<dbReference type="SUPFAM" id="SSF54695">
    <property type="entry name" value="POZ domain"/>
    <property type="match status" value="1"/>
</dbReference>
<dbReference type="eggNOG" id="ENOG502R0NQ">
    <property type="taxonomic scope" value="Eukaryota"/>
</dbReference>
<feature type="domain" description="BTB" evidence="2">
    <location>
        <begin position="227"/>
        <end position="293"/>
    </location>
</feature>
<dbReference type="RefSeq" id="XP_007388950.1">
    <property type="nucleotide sequence ID" value="XM_007388888.1"/>
</dbReference>
<accession>R7S284</accession>
<evidence type="ECO:0000259" key="2">
    <source>
        <dbReference type="PROSITE" id="PS50097"/>
    </source>
</evidence>
<dbReference type="OrthoDB" id="3184970at2759"/>
<dbReference type="Gene3D" id="3.30.710.10">
    <property type="entry name" value="Potassium Channel Kv1.1, Chain A"/>
    <property type="match status" value="2"/>
</dbReference>
<dbReference type="Pfam" id="PF00651">
    <property type="entry name" value="BTB"/>
    <property type="match status" value="1"/>
</dbReference>
<dbReference type="InterPro" id="IPR011333">
    <property type="entry name" value="SKP1/BTB/POZ_sf"/>
</dbReference>
<feature type="compositionally biased region" description="Polar residues" evidence="1">
    <location>
        <begin position="1"/>
        <end position="22"/>
    </location>
</feature>
<dbReference type="AlphaFoldDB" id="R7S284"/>
<gene>
    <name evidence="3" type="ORF">PUNSTDRAFT_47886</name>
</gene>
<dbReference type="KEGG" id="psq:PUNSTDRAFT_47886"/>
<dbReference type="Proteomes" id="UP000054196">
    <property type="component" value="Unassembled WGS sequence"/>
</dbReference>
<proteinExistence type="predicted"/>
<evidence type="ECO:0000313" key="3">
    <source>
        <dbReference type="EMBL" id="EIN03892.1"/>
    </source>
</evidence>
<sequence length="524" mass="57705">MVADQSEQATSAEIPSTPTSRTAAWPFDDIETDLIIRSSDGVDFHVLRKIMSIASPNIKSRLAVLPSAVGGPQILEIPTDSTTLDQLLRHCYPVDFPSFAHIEQLEPVLGLAMAYEIKLAVSVLTERLRTNLNASTWDALRVYACACRLSLYSEKHLALGMLGSRQAEDLDSPIFDNIAATDYIQLIKYNRKPNTRGRPHSSFYSNKSAADASAVSPSRQTFDDPLADVTLRSSDGVGFRLYKVMLSFSSPFFRAMFSLPQEAAHATGGPSDPPVIDVSERSPTLRDLLPLCYPPSPIDIPLTTNLDRLHDALQAGLKYDMSAAVRVLCTHLVEVCAKPEPAGVYAIARCLELDDIALEAAKLCLRQSLPELEESDQWRRVVAADFCRLQRYHVACGTSAAAVAVSLDGLAPSWYSHGTQSWMDCACRPSSVVWFHRNGAKNWVGWMSSTAQKLRHRPGAASSTTTLDTLWSFVVTESSLKCPSCLPKLPADLPKMQAFCDQMKAEIQRIIDQVRNSLEIHHEG</sequence>
<protein>
    <recommendedName>
        <fullName evidence="2">BTB domain-containing protein</fullName>
    </recommendedName>
</protein>
<feature type="region of interest" description="Disordered" evidence="1">
    <location>
        <begin position="1"/>
        <end position="23"/>
    </location>
</feature>
<reference evidence="4" key="1">
    <citation type="journal article" date="2012" name="Science">
        <title>The Paleozoic origin of enzymatic lignin decomposition reconstructed from 31 fungal genomes.</title>
        <authorList>
            <person name="Floudas D."/>
            <person name="Binder M."/>
            <person name="Riley R."/>
            <person name="Barry K."/>
            <person name="Blanchette R.A."/>
            <person name="Henrissat B."/>
            <person name="Martinez A.T."/>
            <person name="Otillar R."/>
            <person name="Spatafora J.W."/>
            <person name="Yadav J.S."/>
            <person name="Aerts A."/>
            <person name="Benoit I."/>
            <person name="Boyd A."/>
            <person name="Carlson A."/>
            <person name="Copeland A."/>
            <person name="Coutinho P.M."/>
            <person name="de Vries R.P."/>
            <person name="Ferreira P."/>
            <person name="Findley K."/>
            <person name="Foster B."/>
            <person name="Gaskell J."/>
            <person name="Glotzer D."/>
            <person name="Gorecki P."/>
            <person name="Heitman J."/>
            <person name="Hesse C."/>
            <person name="Hori C."/>
            <person name="Igarashi K."/>
            <person name="Jurgens J.A."/>
            <person name="Kallen N."/>
            <person name="Kersten P."/>
            <person name="Kohler A."/>
            <person name="Kuees U."/>
            <person name="Kumar T.K.A."/>
            <person name="Kuo A."/>
            <person name="LaButti K."/>
            <person name="Larrondo L.F."/>
            <person name="Lindquist E."/>
            <person name="Ling A."/>
            <person name="Lombard V."/>
            <person name="Lucas S."/>
            <person name="Lundell T."/>
            <person name="Martin R."/>
            <person name="McLaughlin D.J."/>
            <person name="Morgenstern I."/>
            <person name="Morin E."/>
            <person name="Murat C."/>
            <person name="Nagy L.G."/>
            <person name="Nolan M."/>
            <person name="Ohm R.A."/>
            <person name="Patyshakuliyeva A."/>
            <person name="Rokas A."/>
            <person name="Ruiz-Duenas F.J."/>
            <person name="Sabat G."/>
            <person name="Salamov A."/>
            <person name="Samejima M."/>
            <person name="Schmutz J."/>
            <person name="Slot J.C."/>
            <person name="St John F."/>
            <person name="Stenlid J."/>
            <person name="Sun H."/>
            <person name="Sun S."/>
            <person name="Syed K."/>
            <person name="Tsang A."/>
            <person name="Wiebenga A."/>
            <person name="Young D."/>
            <person name="Pisabarro A."/>
            <person name="Eastwood D.C."/>
            <person name="Martin F."/>
            <person name="Cullen D."/>
            <person name="Grigoriev I.V."/>
            <person name="Hibbett D.S."/>
        </authorList>
    </citation>
    <scope>NUCLEOTIDE SEQUENCE [LARGE SCALE GENOMIC DNA]</scope>
    <source>
        <strain evidence="4">HHB-11173 SS5</strain>
    </source>
</reference>
<dbReference type="PROSITE" id="PS50097">
    <property type="entry name" value="BTB"/>
    <property type="match status" value="1"/>
</dbReference>
<dbReference type="GeneID" id="18882923"/>
<keyword evidence="4" id="KW-1185">Reference proteome</keyword>
<dbReference type="EMBL" id="JH687558">
    <property type="protein sequence ID" value="EIN03892.1"/>
    <property type="molecule type" value="Genomic_DNA"/>
</dbReference>
<name>R7S284_PUNST</name>
<evidence type="ECO:0000256" key="1">
    <source>
        <dbReference type="SAM" id="MobiDB-lite"/>
    </source>
</evidence>
<evidence type="ECO:0000313" key="4">
    <source>
        <dbReference type="Proteomes" id="UP000054196"/>
    </source>
</evidence>
<dbReference type="InterPro" id="IPR000210">
    <property type="entry name" value="BTB/POZ_dom"/>
</dbReference>
<dbReference type="HOGENOM" id="CLU_034203_1_0_1"/>
<dbReference type="SMART" id="SM00225">
    <property type="entry name" value="BTB"/>
    <property type="match status" value="2"/>
</dbReference>